<gene>
    <name evidence="3" type="ORF">FCL54_03680</name>
</gene>
<evidence type="ECO:0000313" key="4">
    <source>
        <dbReference type="Proteomes" id="UP000308230"/>
    </source>
</evidence>
<evidence type="ECO:0008006" key="5">
    <source>
        <dbReference type="Google" id="ProtNLM"/>
    </source>
</evidence>
<feature type="chain" id="PRO_5024334449" description="Lipoprotein" evidence="2">
    <location>
        <begin position="26"/>
        <end position="342"/>
    </location>
</feature>
<dbReference type="Proteomes" id="UP000308230">
    <property type="component" value="Unassembled WGS sequence"/>
</dbReference>
<feature type="region of interest" description="Disordered" evidence="1">
    <location>
        <begin position="23"/>
        <end position="59"/>
    </location>
</feature>
<dbReference type="PROSITE" id="PS51257">
    <property type="entry name" value="PROKAR_LIPOPROTEIN"/>
    <property type="match status" value="1"/>
</dbReference>
<evidence type="ECO:0000256" key="1">
    <source>
        <dbReference type="SAM" id="MobiDB-lite"/>
    </source>
</evidence>
<reference evidence="3 4" key="1">
    <citation type="submission" date="2019-04" db="EMBL/GenBank/DDBJ databases">
        <title>Bacillus caeni sp. nov., a bacterium isolated from mangrove sediment.</title>
        <authorList>
            <person name="Huang H."/>
            <person name="Mo K."/>
            <person name="Hu Y."/>
        </authorList>
    </citation>
    <scope>NUCLEOTIDE SEQUENCE [LARGE SCALE GENOMIC DNA]</scope>
    <source>
        <strain evidence="3 4">HB172195</strain>
    </source>
</reference>
<proteinExistence type="predicted"/>
<keyword evidence="4" id="KW-1185">Reference proteome</keyword>
<organism evidence="3 4">
    <name type="scientific">Exobacillus caeni</name>
    <dbReference type="NCBI Taxonomy" id="2574798"/>
    <lineage>
        <taxon>Bacteria</taxon>
        <taxon>Bacillati</taxon>
        <taxon>Bacillota</taxon>
        <taxon>Bacilli</taxon>
        <taxon>Bacillales</taxon>
        <taxon>Guptibacillaceae</taxon>
        <taxon>Exobacillus</taxon>
    </lineage>
</organism>
<dbReference type="EMBL" id="SWLG01000002">
    <property type="protein sequence ID" value="TLS38611.1"/>
    <property type="molecule type" value="Genomic_DNA"/>
</dbReference>
<accession>A0A5R9F6G5</accession>
<evidence type="ECO:0000256" key="2">
    <source>
        <dbReference type="SAM" id="SignalP"/>
    </source>
</evidence>
<name>A0A5R9F6G5_9BACL</name>
<sequence>MKINLLILLILFSVLLGGCGNTDNASSEASKKENNTNTVNNSEDSKDNKDSKDSKDSEEVKEQIVNDVAGFWFNEEQGPIEIKFKGVHKGTLSYISVGNSISYSLEILEANEGTLTVKKTSGTEGDTILQLSKNTNGGIEIFNKDENHSYTFAEADKNFIVNNFNYSLEETNTSTSNTNESLEIEEYDEEVVPDIVVYEYGSSNEFGKRILESVFKQTNQTYYYRPIMNRAEGYYIYKPIEERGIKVDVLLDFKINKDNLDNIPNDILLTTPYKYSGHGDEIYSYNSFAFPLEQNELYLMVEEKIQLLKSQKFISDIDFIRVGDKTEVQIPDGMTLEEFMKK</sequence>
<feature type="signal peptide" evidence="2">
    <location>
        <begin position="1"/>
        <end position="25"/>
    </location>
</feature>
<protein>
    <recommendedName>
        <fullName evidence="5">Lipoprotein</fullName>
    </recommendedName>
</protein>
<evidence type="ECO:0000313" key="3">
    <source>
        <dbReference type="EMBL" id="TLS38611.1"/>
    </source>
</evidence>
<comment type="caution">
    <text evidence="3">The sequence shown here is derived from an EMBL/GenBank/DDBJ whole genome shotgun (WGS) entry which is preliminary data.</text>
</comment>
<dbReference type="AlphaFoldDB" id="A0A5R9F6G5"/>
<keyword evidence="2" id="KW-0732">Signal</keyword>
<feature type="compositionally biased region" description="Basic and acidic residues" evidence="1">
    <location>
        <begin position="43"/>
        <end position="59"/>
    </location>
</feature>
<dbReference type="RefSeq" id="WP_138123337.1">
    <property type="nucleotide sequence ID" value="NZ_SWLG01000002.1"/>
</dbReference>